<organism evidence="6 7">
    <name type="scientific">Aneurinibacillus migulanus</name>
    <name type="common">Bacillus migulanus</name>
    <dbReference type="NCBI Taxonomy" id="47500"/>
    <lineage>
        <taxon>Bacteria</taxon>
        <taxon>Bacillati</taxon>
        <taxon>Bacillota</taxon>
        <taxon>Bacilli</taxon>
        <taxon>Bacillales</taxon>
        <taxon>Paenibacillaceae</taxon>
        <taxon>Aneurinibacillus group</taxon>
        <taxon>Aneurinibacillus</taxon>
    </lineage>
</organism>
<reference evidence="6 7" key="1">
    <citation type="submission" date="2015-07" db="EMBL/GenBank/DDBJ databases">
        <title>Fjat-14205 dsm 2895.</title>
        <authorList>
            <person name="Liu B."/>
            <person name="Wang J."/>
            <person name="Zhu Y."/>
            <person name="Liu G."/>
            <person name="Chen Q."/>
            <person name="Chen Z."/>
            <person name="Lan J."/>
            <person name="Che J."/>
            <person name="Ge C."/>
            <person name="Shi H."/>
            <person name="Pan Z."/>
            <person name="Liu X."/>
        </authorList>
    </citation>
    <scope>NUCLEOTIDE SEQUENCE [LARGE SCALE GENOMIC DNA]</scope>
    <source>
        <strain evidence="6 7">DSM 2895</strain>
    </source>
</reference>
<dbReference type="AlphaFoldDB" id="A0A0D1XDD4"/>
<dbReference type="GO" id="GO:0016765">
    <property type="term" value="F:transferase activity, transferring alkyl or aryl (other than methyl) groups"/>
    <property type="evidence" value="ECO:0007669"/>
    <property type="project" value="InterPro"/>
</dbReference>
<gene>
    <name evidence="6" type="ORF">AF333_02710</name>
</gene>
<evidence type="ECO:0000256" key="4">
    <source>
        <dbReference type="ARBA" id="ARBA00023136"/>
    </source>
</evidence>
<evidence type="ECO:0000313" key="7">
    <source>
        <dbReference type="Proteomes" id="UP000037269"/>
    </source>
</evidence>
<proteinExistence type="predicted"/>
<name>A0A0D1XDD4_ANEMI</name>
<comment type="caution">
    <text evidence="6">The sequence shown here is derived from an EMBL/GenBank/DDBJ whole genome shotgun (WGS) entry which is preliminary data.</text>
</comment>
<feature type="transmembrane region" description="Helical" evidence="5">
    <location>
        <begin position="100"/>
        <end position="121"/>
    </location>
</feature>
<feature type="transmembrane region" description="Helical" evidence="5">
    <location>
        <begin position="247"/>
        <end position="265"/>
    </location>
</feature>
<dbReference type="PANTHER" id="PTHR42723:SF1">
    <property type="entry name" value="CHLOROPHYLL SYNTHASE, CHLOROPLASTIC"/>
    <property type="match status" value="1"/>
</dbReference>
<feature type="transmembrane region" description="Helical" evidence="5">
    <location>
        <begin position="150"/>
        <end position="171"/>
    </location>
</feature>
<keyword evidence="3 5" id="KW-1133">Transmembrane helix</keyword>
<dbReference type="STRING" id="47500.AF333_02710"/>
<accession>A0A0D1XDD4</accession>
<keyword evidence="6" id="KW-0328">Glycosyltransferase</keyword>
<keyword evidence="2 5" id="KW-0812">Transmembrane</keyword>
<dbReference type="InterPro" id="IPR000537">
    <property type="entry name" value="UbiA_prenyltransferase"/>
</dbReference>
<dbReference type="Pfam" id="PF01040">
    <property type="entry name" value="UbiA"/>
    <property type="match status" value="1"/>
</dbReference>
<dbReference type="EMBL" id="LGUG01000004">
    <property type="protein sequence ID" value="KON94565.1"/>
    <property type="molecule type" value="Genomic_DNA"/>
</dbReference>
<comment type="subcellular location">
    <subcellularLocation>
        <location evidence="1">Membrane</location>
        <topology evidence="1">Multi-pass membrane protein</topology>
    </subcellularLocation>
</comment>
<dbReference type="NCBIfam" id="NF008977">
    <property type="entry name" value="PRK12324.1-2"/>
    <property type="match status" value="1"/>
</dbReference>
<evidence type="ECO:0000256" key="3">
    <source>
        <dbReference type="ARBA" id="ARBA00022989"/>
    </source>
</evidence>
<dbReference type="Gene3D" id="1.10.357.140">
    <property type="entry name" value="UbiA prenyltransferase"/>
    <property type="match status" value="1"/>
</dbReference>
<dbReference type="PATRIC" id="fig|47500.8.peg.2889"/>
<dbReference type="GO" id="GO:0016020">
    <property type="term" value="C:membrane"/>
    <property type="evidence" value="ECO:0007669"/>
    <property type="project" value="UniProtKB-SubCell"/>
</dbReference>
<evidence type="ECO:0000313" key="6">
    <source>
        <dbReference type="EMBL" id="KON94565.1"/>
    </source>
</evidence>
<dbReference type="Proteomes" id="UP000037269">
    <property type="component" value="Unassembled WGS sequence"/>
</dbReference>
<feature type="transmembrane region" description="Helical" evidence="5">
    <location>
        <begin position="220"/>
        <end position="241"/>
    </location>
</feature>
<feature type="transmembrane region" description="Helical" evidence="5">
    <location>
        <begin position="56"/>
        <end position="79"/>
    </location>
</feature>
<dbReference type="InterPro" id="IPR050475">
    <property type="entry name" value="Prenyltransferase_related"/>
</dbReference>
<dbReference type="PANTHER" id="PTHR42723">
    <property type="entry name" value="CHLOROPHYLL SYNTHASE"/>
    <property type="match status" value="1"/>
</dbReference>
<sequence length="305" mass="34659">MMSRSQSTNVEGKVYSSSPVPVLLFRQLRPKQWTKNLLVFAALIFSFPNVNTEMLIRSLVAFFLFSFVSGCVYILNDFVDREADRQHPKKRHRPMASGALNPYVALVFGAILLVCSLALAAYLEPRFGLVLFVYFIMNVGYSFQLKHVVIVDVMIIALGFVFRALGGGLVIEVPVTPWFFICTLLLALFLAISKRRHELILLENNMGSHRKVLDKYSKDLLNQLNSIVTTATIMSYGLFTFTSGRTQYLMATIPLVIYGIFRYLYLIHMEDKGGSPEEVLLKDKHILFTVILYALSVIIILKYFS</sequence>
<dbReference type="NCBIfam" id="NF008978">
    <property type="entry name" value="PRK12324.1-4"/>
    <property type="match status" value="1"/>
</dbReference>
<keyword evidence="7" id="KW-1185">Reference proteome</keyword>
<feature type="transmembrane region" description="Helical" evidence="5">
    <location>
        <begin position="33"/>
        <end position="50"/>
    </location>
</feature>
<dbReference type="GO" id="GO:0016757">
    <property type="term" value="F:glycosyltransferase activity"/>
    <property type="evidence" value="ECO:0007669"/>
    <property type="project" value="UniProtKB-KW"/>
</dbReference>
<feature type="transmembrane region" description="Helical" evidence="5">
    <location>
        <begin position="286"/>
        <end position="304"/>
    </location>
</feature>
<keyword evidence="6" id="KW-0808">Transferase</keyword>
<protein>
    <submittedName>
        <fullName evidence="6">Phosphoribose diphosphate:decaprenyl-phosphate phosphoribosyltransferase</fullName>
    </submittedName>
</protein>
<feature type="transmembrane region" description="Helical" evidence="5">
    <location>
        <begin position="127"/>
        <end position="143"/>
    </location>
</feature>
<feature type="transmembrane region" description="Helical" evidence="5">
    <location>
        <begin position="177"/>
        <end position="193"/>
    </location>
</feature>
<keyword evidence="4 5" id="KW-0472">Membrane</keyword>
<evidence type="ECO:0000256" key="1">
    <source>
        <dbReference type="ARBA" id="ARBA00004141"/>
    </source>
</evidence>
<evidence type="ECO:0000256" key="2">
    <source>
        <dbReference type="ARBA" id="ARBA00022692"/>
    </source>
</evidence>
<dbReference type="CDD" id="cd13963">
    <property type="entry name" value="PT_UbiA_2"/>
    <property type="match status" value="1"/>
</dbReference>
<dbReference type="InterPro" id="IPR044878">
    <property type="entry name" value="UbiA_sf"/>
</dbReference>
<evidence type="ECO:0000256" key="5">
    <source>
        <dbReference type="SAM" id="Phobius"/>
    </source>
</evidence>